<dbReference type="EMBL" id="JABCRI010000001">
    <property type="protein sequence ID" value="KAF8412139.1"/>
    <property type="molecule type" value="Genomic_DNA"/>
</dbReference>
<reference evidence="2 3" key="1">
    <citation type="submission" date="2020-04" db="EMBL/GenBank/DDBJ databases">
        <title>Plant Genome Project.</title>
        <authorList>
            <person name="Zhang R.-G."/>
        </authorList>
    </citation>
    <scope>NUCLEOTIDE SEQUENCE [LARGE SCALE GENOMIC DNA]</scope>
    <source>
        <strain evidence="2">YNK0</strain>
        <tissue evidence="2">Leaf</tissue>
    </source>
</reference>
<sequence length="158" mass="17765">MEKALEQNSNQSEEAKSLLWDCGSSLYDSFELKSFERQLDSAIVSRTSSMPRLSDPRAPQPPPPLPVSKRTWKISRSFHKLLRVVFRSKPTSATKFQLQDRSQDGFYVVYDTSGALTTIPEVPEIDTDYVGVLPEFDSIVRRTASDRFTPTSIGISCA</sequence>
<dbReference type="OMA" id="QNTEDVH"/>
<comment type="caution">
    <text evidence="2">The sequence shown here is derived from an EMBL/GenBank/DDBJ whole genome shotgun (WGS) entry which is preliminary data.</text>
</comment>
<dbReference type="PANTHER" id="PTHR33978">
    <property type="entry name" value="SERINE/THREONINE-KINASE"/>
    <property type="match status" value="1"/>
</dbReference>
<evidence type="ECO:0000256" key="1">
    <source>
        <dbReference type="SAM" id="MobiDB-lite"/>
    </source>
</evidence>
<dbReference type="OrthoDB" id="1932439at2759"/>
<feature type="region of interest" description="Disordered" evidence="1">
    <location>
        <begin position="47"/>
        <end position="69"/>
    </location>
</feature>
<gene>
    <name evidence="2" type="ORF">HHK36_000095</name>
</gene>
<evidence type="ECO:0000313" key="2">
    <source>
        <dbReference type="EMBL" id="KAF8412139.1"/>
    </source>
</evidence>
<dbReference type="AlphaFoldDB" id="A0A834ZQH7"/>
<organism evidence="2 3">
    <name type="scientific">Tetracentron sinense</name>
    <name type="common">Spur-leaf</name>
    <dbReference type="NCBI Taxonomy" id="13715"/>
    <lineage>
        <taxon>Eukaryota</taxon>
        <taxon>Viridiplantae</taxon>
        <taxon>Streptophyta</taxon>
        <taxon>Embryophyta</taxon>
        <taxon>Tracheophyta</taxon>
        <taxon>Spermatophyta</taxon>
        <taxon>Magnoliopsida</taxon>
        <taxon>Trochodendrales</taxon>
        <taxon>Trochodendraceae</taxon>
        <taxon>Tetracentron</taxon>
    </lineage>
</organism>
<dbReference type="PANTHER" id="PTHR33978:SF4">
    <property type="entry name" value="SERINE_THREONINE-KINASE"/>
    <property type="match status" value="1"/>
</dbReference>
<keyword evidence="3" id="KW-1185">Reference proteome</keyword>
<evidence type="ECO:0000313" key="3">
    <source>
        <dbReference type="Proteomes" id="UP000655225"/>
    </source>
</evidence>
<dbReference type="Proteomes" id="UP000655225">
    <property type="component" value="Unassembled WGS sequence"/>
</dbReference>
<name>A0A834ZQH7_TETSI</name>
<accession>A0A834ZQH7</accession>
<protein>
    <submittedName>
        <fullName evidence="2">Uncharacterized protein</fullName>
    </submittedName>
</protein>
<proteinExistence type="predicted"/>